<protein>
    <submittedName>
        <fullName evidence="1">Uncharacterized protein</fullName>
    </submittedName>
</protein>
<dbReference type="AlphaFoldDB" id="A0A1B6P7Z0"/>
<sequence>MAIFNLYILLALILLFVVLLIDSVLRDILNLFLTACSEFRCFLRSLLYYWLISLAPPLYIRLPDCGRLFGEARRGVATRRTNKQSAGTKD</sequence>
<dbReference type="Proteomes" id="UP000000768">
    <property type="component" value="Chromosome 9"/>
</dbReference>
<reference evidence="2" key="2">
    <citation type="journal article" date="2018" name="Plant J.">
        <title>The Sorghum bicolor reference genome: improved assembly, gene annotations, a transcriptome atlas, and signatures of genome organization.</title>
        <authorList>
            <person name="McCormick R.F."/>
            <person name="Truong S.K."/>
            <person name="Sreedasyam A."/>
            <person name="Jenkins J."/>
            <person name="Shu S."/>
            <person name="Sims D."/>
            <person name="Kennedy M."/>
            <person name="Amirebrahimi M."/>
            <person name="Weers B.D."/>
            <person name="McKinley B."/>
            <person name="Mattison A."/>
            <person name="Morishige D.T."/>
            <person name="Grimwood J."/>
            <person name="Schmutz J."/>
            <person name="Mullet J.E."/>
        </authorList>
    </citation>
    <scope>NUCLEOTIDE SEQUENCE [LARGE SCALE GENOMIC DNA]</scope>
    <source>
        <strain evidence="2">cv. BTx623</strain>
    </source>
</reference>
<dbReference type="EMBL" id="CM000768">
    <property type="protein sequence ID" value="KXG21879.1"/>
    <property type="molecule type" value="Genomic_DNA"/>
</dbReference>
<organism evidence="1 2">
    <name type="scientific">Sorghum bicolor</name>
    <name type="common">Sorghum</name>
    <name type="synonym">Sorghum vulgare</name>
    <dbReference type="NCBI Taxonomy" id="4558"/>
    <lineage>
        <taxon>Eukaryota</taxon>
        <taxon>Viridiplantae</taxon>
        <taxon>Streptophyta</taxon>
        <taxon>Embryophyta</taxon>
        <taxon>Tracheophyta</taxon>
        <taxon>Spermatophyta</taxon>
        <taxon>Magnoliopsida</taxon>
        <taxon>Liliopsida</taxon>
        <taxon>Poales</taxon>
        <taxon>Poaceae</taxon>
        <taxon>PACMAD clade</taxon>
        <taxon>Panicoideae</taxon>
        <taxon>Andropogonodae</taxon>
        <taxon>Andropogoneae</taxon>
        <taxon>Sorghinae</taxon>
        <taxon>Sorghum</taxon>
    </lineage>
</organism>
<gene>
    <name evidence="1" type="ORF">SORBI_3009G120000</name>
</gene>
<dbReference type="Gramene" id="KXG21879">
    <property type="protein sequence ID" value="KXG21879"/>
    <property type="gene ID" value="SORBI_3009G120000"/>
</dbReference>
<reference evidence="1 2" key="1">
    <citation type="journal article" date="2009" name="Nature">
        <title>The Sorghum bicolor genome and the diversification of grasses.</title>
        <authorList>
            <person name="Paterson A.H."/>
            <person name="Bowers J.E."/>
            <person name="Bruggmann R."/>
            <person name="Dubchak I."/>
            <person name="Grimwood J."/>
            <person name="Gundlach H."/>
            <person name="Haberer G."/>
            <person name="Hellsten U."/>
            <person name="Mitros T."/>
            <person name="Poliakov A."/>
            <person name="Schmutz J."/>
            <person name="Spannagl M."/>
            <person name="Tang H."/>
            <person name="Wang X."/>
            <person name="Wicker T."/>
            <person name="Bharti A.K."/>
            <person name="Chapman J."/>
            <person name="Feltus F.A."/>
            <person name="Gowik U."/>
            <person name="Grigoriev I.V."/>
            <person name="Lyons E."/>
            <person name="Maher C.A."/>
            <person name="Martis M."/>
            <person name="Narechania A."/>
            <person name="Otillar R.P."/>
            <person name="Penning B.W."/>
            <person name="Salamov A.A."/>
            <person name="Wang Y."/>
            <person name="Zhang L."/>
            <person name="Carpita N.C."/>
            <person name="Freeling M."/>
            <person name="Gingle A.R."/>
            <person name="Hash C.T."/>
            <person name="Keller B."/>
            <person name="Klein P."/>
            <person name="Kresovich S."/>
            <person name="McCann M.C."/>
            <person name="Ming R."/>
            <person name="Peterson D.G."/>
            <person name="Mehboob-ur-Rahman"/>
            <person name="Ware D."/>
            <person name="Westhoff P."/>
            <person name="Mayer K.F."/>
            <person name="Messing J."/>
            <person name="Rokhsar D.S."/>
        </authorList>
    </citation>
    <scope>NUCLEOTIDE SEQUENCE [LARGE SCALE GENOMIC DNA]</scope>
    <source>
        <strain evidence="2">cv. BTx623</strain>
    </source>
</reference>
<accession>A0A1B6P7Z0</accession>
<dbReference type="InParanoid" id="A0A1B6P7Z0"/>
<name>A0A1B6P7Z0_SORBI</name>
<keyword evidence="2" id="KW-1185">Reference proteome</keyword>
<evidence type="ECO:0000313" key="1">
    <source>
        <dbReference type="EMBL" id="KXG21879.1"/>
    </source>
</evidence>
<evidence type="ECO:0000313" key="2">
    <source>
        <dbReference type="Proteomes" id="UP000000768"/>
    </source>
</evidence>
<proteinExistence type="predicted"/>